<evidence type="ECO:0000313" key="2">
    <source>
        <dbReference type="Proteomes" id="UP001145114"/>
    </source>
</evidence>
<evidence type="ECO:0000313" key="1">
    <source>
        <dbReference type="EMBL" id="KAJ1674872.1"/>
    </source>
</evidence>
<dbReference type="Proteomes" id="UP001145114">
    <property type="component" value="Unassembled WGS sequence"/>
</dbReference>
<sequence length="150" mass="16819">MSTETFEFQAEISQLMSLIINTIYSNKEIFLREIISNASDALDKIRYQSLTDKSVLEEGGDKFQVDIIPDKENKILRIRDTGIGMTKADLINNLGTIAKSGTKAFMEALSQNAGDISMIGQFGVGFYSAYLVAHKVQVISKHNDDEQYIW</sequence>
<keyword evidence="2" id="KW-1185">Reference proteome</keyword>
<dbReference type="EMBL" id="JAMZIH010005630">
    <property type="protein sequence ID" value="KAJ1674872.1"/>
    <property type="molecule type" value="Genomic_DNA"/>
</dbReference>
<comment type="caution">
    <text evidence="1">The sequence shown here is derived from an EMBL/GenBank/DDBJ whole genome shotgun (WGS) entry which is preliminary data.</text>
</comment>
<gene>
    <name evidence="1" type="primary">HSP82_2</name>
    <name evidence="1" type="ORF">EV182_002393</name>
</gene>
<feature type="non-terminal residue" evidence="1">
    <location>
        <position position="150"/>
    </location>
</feature>
<accession>A0ACC1HEH9</accession>
<protein>
    <submittedName>
        <fullName evidence="1">Hsp90 chaperone hsp82</fullName>
    </submittedName>
</protein>
<reference evidence="1" key="1">
    <citation type="submission" date="2022-06" db="EMBL/GenBank/DDBJ databases">
        <title>Phylogenomic reconstructions and comparative analyses of Kickxellomycotina fungi.</title>
        <authorList>
            <person name="Reynolds N.K."/>
            <person name="Stajich J.E."/>
            <person name="Barry K."/>
            <person name="Grigoriev I.V."/>
            <person name="Crous P."/>
            <person name="Smith M.E."/>
        </authorList>
    </citation>
    <scope>NUCLEOTIDE SEQUENCE</scope>
    <source>
        <strain evidence="1">RSA 2271</strain>
    </source>
</reference>
<organism evidence="1 2">
    <name type="scientific">Spiromyces aspiralis</name>
    <dbReference type="NCBI Taxonomy" id="68401"/>
    <lineage>
        <taxon>Eukaryota</taxon>
        <taxon>Fungi</taxon>
        <taxon>Fungi incertae sedis</taxon>
        <taxon>Zoopagomycota</taxon>
        <taxon>Kickxellomycotina</taxon>
        <taxon>Kickxellomycetes</taxon>
        <taxon>Kickxellales</taxon>
        <taxon>Kickxellaceae</taxon>
        <taxon>Spiromyces</taxon>
    </lineage>
</organism>
<name>A0ACC1HEH9_9FUNG</name>
<proteinExistence type="predicted"/>